<dbReference type="InterPro" id="IPR050170">
    <property type="entry name" value="TruD_pseudoU_synthase"/>
</dbReference>
<dbReference type="CDD" id="cd02575">
    <property type="entry name" value="PseudoU_synth_EcTruD"/>
    <property type="match status" value="1"/>
</dbReference>
<comment type="caution">
    <text evidence="6">The sequence shown here is derived from an EMBL/GenBank/DDBJ whole genome shotgun (WGS) entry which is preliminary data.</text>
</comment>
<dbReference type="InterPro" id="IPR042214">
    <property type="entry name" value="TruD_catalytic"/>
</dbReference>
<comment type="catalytic activity">
    <reaction evidence="4">
        <text>uridine(13) in tRNA = pseudouridine(13) in tRNA</text>
        <dbReference type="Rhea" id="RHEA:42540"/>
        <dbReference type="Rhea" id="RHEA-COMP:10105"/>
        <dbReference type="Rhea" id="RHEA-COMP:10106"/>
        <dbReference type="ChEBI" id="CHEBI:65314"/>
        <dbReference type="ChEBI" id="CHEBI:65315"/>
        <dbReference type="EC" id="5.4.99.27"/>
    </reaction>
</comment>
<feature type="domain" description="TRUD" evidence="5">
    <location>
        <begin position="157"/>
        <end position="338"/>
    </location>
</feature>
<dbReference type="InterPro" id="IPR020103">
    <property type="entry name" value="PsdUridine_synth_cat_dom_sf"/>
</dbReference>
<dbReference type="AlphaFoldDB" id="A0A2P8QZI9"/>
<dbReference type="RefSeq" id="WP_106871665.1">
    <property type="nucleotide sequence ID" value="NZ_CP053841.1"/>
</dbReference>
<evidence type="ECO:0000256" key="2">
    <source>
        <dbReference type="ARBA" id="ARBA00022694"/>
    </source>
</evidence>
<dbReference type="PANTHER" id="PTHR47811:SF1">
    <property type="entry name" value="TRNA PSEUDOURIDINE SYNTHASE D"/>
    <property type="match status" value="1"/>
</dbReference>
<protein>
    <recommendedName>
        <fullName evidence="4">tRNA pseudouridine synthase D</fullName>
        <ecNumber evidence="4">5.4.99.27</ecNumber>
    </recommendedName>
    <alternativeName>
        <fullName evidence="4">tRNA pseudouridine(13) synthase</fullName>
    </alternativeName>
    <alternativeName>
        <fullName evidence="4">tRNA pseudouridylate synthase D</fullName>
    </alternativeName>
    <alternativeName>
        <fullName evidence="4">tRNA-uridine isomerase D</fullName>
    </alternativeName>
</protein>
<evidence type="ECO:0000256" key="3">
    <source>
        <dbReference type="ARBA" id="ARBA00023235"/>
    </source>
</evidence>
<dbReference type="SUPFAM" id="SSF55120">
    <property type="entry name" value="Pseudouridine synthase"/>
    <property type="match status" value="1"/>
</dbReference>
<dbReference type="InterPro" id="IPR011760">
    <property type="entry name" value="PsdUridine_synth_TruD_insert"/>
</dbReference>
<keyword evidence="7" id="KW-1185">Reference proteome</keyword>
<dbReference type="GO" id="GO:0160150">
    <property type="term" value="F:tRNA pseudouridine(13) synthase activity"/>
    <property type="evidence" value="ECO:0007669"/>
    <property type="project" value="UniProtKB-EC"/>
</dbReference>
<dbReference type="NCBIfam" id="NF002154">
    <property type="entry name" value="PRK00984.1-3"/>
    <property type="match status" value="1"/>
</dbReference>
<dbReference type="NCBIfam" id="TIGR00094">
    <property type="entry name" value="tRNA_TruD_broad"/>
    <property type="match status" value="1"/>
</dbReference>
<gene>
    <name evidence="4" type="primary">truD</name>
    <name evidence="6" type="ORF">CQ405_05900</name>
</gene>
<comment type="function">
    <text evidence="4">Responsible for synthesis of pseudouridine from uracil-13 in transfer RNAs.</text>
</comment>
<dbReference type="GO" id="GO:0003723">
    <property type="term" value="F:RNA binding"/>
    <property type="evidence" value="ECO:0007669"/>
    <property type="project" value="InterPro"/>
</dbReference>
<dbReference type="PROSITE" id="PS50984">
    <property type="entry name" value="TRUD"/>
    <property type="match status" value="1"/>
</dbReference>
<accession>A0A2P8QZI9</accession>
<reference evidence="7" key="1">
    <citation type="submission" date="2017-10" db="EMBL/GenBank/DDBJ databases">
        <title>Campylobacter species from seals.</title>
        <authorList>
            <person name="Gilbert M.J."/>
            <person name="Zomer A.L."/>
            <person name="Timmerman A.J."/>
            <person name="Duim B."/>
            <person name="Wagenaar J.A."/>
        </authorList>
    </citation>
    <scope>NUCLEOTIDE SEQUENCE [LARGE SCALE GENOMIC DNA]</scope>
    <source>
        <strain evidence="7">17S00004-5</strain>
    </source>
</reference>
<dbReference type="EC" id="5.4.99.27" evidence="4"/>
<proteinExistence type="inferred from homology"/>
<keyword evidence="2 4" id="KW-0819">tRNA processing</keyword>
<organism evidence="6 7">
    <name type="scientific">Campylobacter blaseri</name>
    <dbReference type="NCBI Taxonomy" id="2042961"/>
    <lineage>
        <taxon>Bacteria</taxon>
        <taxon>Pseudomonadati</taxon>
        <taxon>Campylobacterota</taxon>
        <taxon>Epsilonproteobacteria</taxon>
        <taxon>Campylobacterales</taxon>
        <taxon>Campylobacteraceae</taxon>
        <taxon>Campylobacter</taxon>
    </lineage>
</organism>
<sequence>MEKANIFKPLYWLDHTPINAHFSKNSSDFVVREIPLYEFSGEGEHLILHIQKKDLTTTQALSILSEHSGCKIRDFGYAGLKDKEGMTTQYISLPKKFESSLESFSHEKLKITEKTYHNNKIKIGHLKGNNFFIRLKKVLSVDAIKIEQAIKTLEKEGFSNYFGYQRFGKFGDNAMQGLEILENKRKMKNPKMKNFLISAYQSELFNRWLSKRVEMSKFIRDFTIAEITELYKITKNEAKSFKSQEQFFKIFKGDVLGHFPYGKLFLCEDVQSEVERFAKKDISVCGLIVGKKAFESSGFAKEIEDEIFNESYKFNELINGSRRYGWSFLNDVKYSYNSDLAQFNISFSLDKGSYATVVLEEILHRDILE</sequence>
<dbReference type="GO" id="GO:0005829">
    <property type="term" value="C:cytosol"/>
    <property type="evidence" value="ECO:0007669"/>
    <property type="project" value="TreeGrafter"/>
</dbReference>
<comment type="similarity">
    <text evidence="1 4">Belongs to the pseudouridine synthase TruD family.</text>
</comment>
<evidence type="ECO:0000259" key="5">
    <source>
        <dbReference type="PROSITE" id="PS50984"/>
    </source>
</evidence>
<evidence type="ECO:0000313" key="6">
    <source>
        <dbReference type="EMBL" id="PSM51663.1"/>
    </source>
</evidence>
<dbReference type="HAMAP" id="MF_01082">
    <property type="entry name" value="TruD"/>
    <property type="match status" value="1"/>
</dbReference>
<feature type="active site" description="Nucleophile" evidence="4">
    <location>
        <position position="82"/>
    </location>
</feature>
<dbReference type="PANTHER" id="PTHR47811">
    <property type="entry name" value="TRNA PSEUDOURIDINE SYNTHASE D"/>
    <property type="match status" value="1"/>
</dbReference>
<evidence type="ECO:0000313" key="7">
    <source>
        <dbReference type="Proteomes" id="UP000240535"/>
    </source>
</evidence>
<name>A0A2P8QZI9_9BACT</name>
<dbReference type="EMBL" id="PDHH01000005">
    <property type="protein sequence ID" value="PSM51663.1"/>
    <property type="molecule type" value="Genomic_DNA"/>
</dbReference>
<evidence type="ECO:0000256" key="4">
    <source>
        <dbReference type="HAMAP-Rule" id="MF_01082"/>
    </source>
</evidence>
<evidence type="ECO:0000256" key="1">
    <source>
        <dbReference type="ARBA" id="ARBA00007953"/>
    </source>
</evidence>
<dbReference type="Pfam" id="PF01142">
    <property type="entry name" value="TruD"/>
    <property type="match status" value="2"/>
</dbReference>
<keyword evidence="3 4" id="KW-0413">Isomerase</keyword>
<dbReference type="Gene3D" id="3.30.2350.20">
    <property type="entry name" value="TruD, catalytic domain"/>
    <property type="match status" value="1"/>
</dbReference>
<dbReference type="InterPro" id="IPR001656">
    <property type="entry name" value="PsdUridine_synth_TruD"/>
</dbReference>
<dbReference type="Proteomes" id="UP000240535">
    <property type="component" value="Unassembled WGS sequence"/>
</dbReference>
<dbReference type="GO" id="GO:0031119">
    <property type="term" value="P:tRNA pseudouridine synthesis"/>
    <property type="evidence" value="ECO:0007669"/>
    <property type="project" value="UniProtKB-UniRule"/>
</dbReference>
<dbReference type="OrthoDB" id="1550679at2"/>